<organism evidence="1 2">
    <name type="scientific">Ancylostoma caninum</name>
    <name type="common">Dog hookworm</name>
    <dbReference type="NCBI Taxonomy" id="29170"/>
    <lineage>
        <taxon>Eukaryota</taxon>
        <taxon>Metazoa</taxon>
        <taxon>Ecdysozoa</taxon>
        <taxon>Nematoda</taxon>
        <taxon>Chromadorea</taxon>
        <taxon>Rhabditida</taxon>
        <taxon>Rhabditina</taxon>
        <taxon>Rhabditomorpha</taxon>
        <taxon>Strongyloidea</taxon>
        <taxon>Ancylostomatidae</taxon>
        <taxon>Ancylostomatinae</taxon>
        <taxon>Ancylostoma</taxon>
    </lineage>
</organism>
<protein>
    <submittedName>
        <fullName evidence="1">Uncharacterized protein</fullName>
    </submittedName>
</protein>
<dbReference type="Proteomes" id="UP000252519">
    <property type="component" value="Unassembled WGS sequence"/>
</dbReference>
<gene>
    <name evidence="1" type="ORF">ANCCAN_03282</name>
</gene>
<dbReference type="AlphaFoldDB" id="A0A368H4V3"/>
<sequence>MVAPPTGDGRRLPSATVTRIRFVSFTIIAEGSTQMQPMRLKHETTCIGSDRKAAEERVKRGEDRTPDIDKIRWLVPCRTIPFILPLFWAMPSLEHSFPFPSNLFLPKSSF</sequence>
<proteinExistence type="predicted"/>
<reference evidence="1 2" key="1">
    <citation type="submission" date="2014-10" db="EMBL/GenBank/DDBJ databases">
        <title>Draft genome of the hookworm Ancylostoma caninum.</title>
        <authorList>
            <person name="Mitreva M."/>
        </authorList>
    </citation>
    <scope>NUCLEOTIDE SEQUENCE [LARGE SCALE GENOMIC DNA]</scope>
    <source>
        <strain evidence="1 2">Baltimore</strain>
    </source>
</reference>
<comment type="caution">
    <text evidence="1">The sequence shown here is derived from an EMBL/GenBank/DDBJ whole genome shotgun (WGS) entry which is preliminary data.</text>
</comment>
<keyword evidence="2" id="KW-1185">Reference proteome</keyword>
<name>A0A368H4V3_ANCCA</name>
<evidence type="ECO:0000313" key="2">
    <source>
        <dbReference type="Proteomes" id="UP000252519"/>
    </source>
</evidence>
<accession>A0A368H4V3</accession>
<dbReference type="EMBL" id="JOJR01000021">
    <property type="protein sequence ID" value="RCN50669.1"/>
    <property type="molecule type" value="Genomic_DNA"/>
</dbReference>
<evidence type="ECO:0000313" key="1">
    <source>
        <dbReference type="EMBL" id="RCN50669.1"/>
    </source>
</evidence>